<feature type="non-terminal residue" evidence="2">
    <location>
        <position position="1"/>
    </location>
</feature>
<evidence type="ECO:0000259" key="1">
    <source>
        <dbReference type="Pfam" id="PF13456"/>
    </source>
</evidence>
<dbReference type="Proteomes" id="UP000593576">
    <property type="component" value="Unassembled WGS sequence"/>
</dbReference>
<dbReference type="GO" id="GO:0004523">
    <property type="term" value="F:RNA-DNA hybrid ribonuclease activity"/>
    <property type="evidence" value="ECO:0007669"/>
    <property type="project" value="InterPro"/>
</dbReference>
<name>A0A7J9LMN9_GOSSC</name>
<evidence type="ECO:0000313" key="3">
    <source>
        <dbReference type="Proteomes" id="UP000593576"/>
    </source>
</evidence>
<dbReference type="Pfam" id="PF13456">
    <property type="entry name" value="RVT_3"/>
    <property type="match status" value="1"/>
</dbReference>
<keyword evidence="3" id="KW-1185">Reference proteome</keyword>
<dbReference type="GO" id="GO:0003676">
    <property type="term" value="F:nucleic acid binding"/>
    <property type="evidence" value="ECO:0007669"/>
    <property type="project" value="InterPro"/>
</dbReference>
<protein>
    <recommendedName>
        <fullName evidence="1">RNase H type-1 domain-containing protein</fullName>
    </recommendedName>
</protein>
<dbReference type="InterPro" id="IPR002156">
    <property type="entry name" value="RNaseH_domain"/>
</dbReference>
<sequence length="68" mass="7887">RILDGLTTLQSRSYNGVVIRFDSREVLQAIHDTSSKPSSFALIRRIQQLLLVIGHWKLENIPHEENFE</sequence>
<accession>A0A7J9LMN9</accession>
<gene>
    <name evidence="2" type="ORF">Goshw_012935</name>
</gene>
<comment type="caution">
    <text evidence="2">The sequence shown here is derived from an EMBL/GenBank/DDBJ whole genome shotgun (WGS) entry which is preliminary data.</text>
</comment>
<organism evidence="2 3">
    <name type="scientific">Gossypium schwendimanii</name>
    <name type="common">Cotton</name>
    <dbReference type="NCBI Taxonomy" id="34291"/>
    <lineage>
        <taxon>Eukaryota</taxon>
        <taxon>Viridiplantae</taxon>
        <taxon>Streptophyta</taxon>
        <taxon>Embryophyta</taxon>
        <taxon>Tracheophyta</taxon>
        <taxon>Spermatophyta</taxon>
        <taxon>Magnoliopsida</taxon>
        <taxon>eudicotyledons</taxon>
        <taxon>Gunneridae</taxon>
        <taxon>Pentapetalae</taxon>
        <taxon>rosids</taxon>
        <taxon>malvids</taxon>
        <taxon>Malvales</taxon>
        <taxon>Malvaceae</taxon>
        <taxon>Malvoideae</taxon>
        <taxon>Gossypium</taxon>
    </lineage>
</organism>
<dbReference type="AlphaFoldDB" id="A0A7J9LMN9"/>
<reference evidence="2 3" key="1">
    <citation type="journal article" date="2019" name="Genome Biol. Evol.">
        <title>Insights into the evolution of the New World diploid cottons (Gossypium, subgenus Houzingenia) based on genome sequencing.</title>
        <authorList>
            <person name="Grover C.E."/>
            <person name="Arick M.A. 2nd"/>
            <person name="Thrash A."/>
            <person name="Conover J.L."/>
            <person name="Sanders W.S."/>
            <person name="Peterson D.G."/>
            <person name="Frelichowski J.E."/>
            <person name="Scheffler J.A."/>
            <person name="Scheffler B.E."/>
            <person name="Wendel J.F."/>
        </authorList>
    </citation>
    <scope>NUCLEOTIDE SEQUENCE [LARGE SCALE GENOMIC DNA]</scope>
    <source>
        <strain evidence="2">1</strain>
        <tissue evidence="2">Leaf</tissue>
    </source>
</reference>
<feature type="non-terminal residue" evidence="2">
    <location>
        <position position="68"/>
    </location>
</feature>
<dbReference type="EMBL" id="JABFAF010000007">
    <property type="protein sequence ID" value="MBA0859994.1"/>
    <property type="molecule type" value="Genomic_DNA"/>
</dbReference>
<feature type="domain" description="RNase H type-1" evidence="1">
    <location>
        <begin position="2"/>
        <end position="66"/>
    </location>
</feature>
<evidence type="ECO:0000313" key="2">
    <source>
        <dbReference type="EMBL" id="MBA0859994.1"/>
    </source>
</evidence>
<proteinExistence type="predicted"/>